<accession>K9TNI6</accession>
<dbReference type="InParanoid" id="K9TNI6"/>
<organism evidence="1 2">
    <name type="scientific">Oscillatoria acuminata PCC 6304</name>
    <dbReference type="NCBI Taxonomy" id="56110"/>
    <lineage>
        <taxon>Bacteria</taxon>
        <taxon>Bacillati</taxon>
        <taxon>Cyanobacteriota</taxon>
        <taxon>Cyanophyceae</taxon>
        <taxon>Oscillatoriophycideae</taxon>
        <taxon>Oscillatoriales</taxon>
        <taxon>Oscillatoriaceae</taxon>
        <taxon>Oscillatoria</taxon>
    </lineage>
</organism>
<dbReference type="AlphaFoldDB" id="K9TNI6"/>
<name>K9TNI6_9CYAN</name>
<dbReference type="KEGG" id="oac:Oscil6304_4602"/>
<dbReference type="HOGENOM" id="CLU_2288698_0_0_3"/>
<sequence length="101" mass="11326">MKSCPRGQVHLADLRGQLNGVVGSIIDGFWETPPVLQFNSLPFTLPPCIENYTEFCYLFKIRCNPLRNDNPATLGYSSCPDSNPDICLNFCQKPLAFLDDI</sequence>
<evidence type="ECO:0000313" key="1">
    <source>
        <dbReference type="EMBL" id="AFY84115.1"/>
    </source>
</evidence>
<reference evidence="1 2" key="1">
    <citation type="submission" date="2012-06" db="EMBL/GenBank/DDBJ databases">
        <title>Finished chromosome of genome of Oscillatoria acuminata PCC 6304.</title>
        <authorList>
            <consortium name="US DOE Joint Genome Institute"/>
            <person name="Gugger M."/>
            <person name="Coursin T."/>
            <person name="Rippka R."/>
            <person name="Tandeau De Marsac N."/>
            <person name="Huntemann M."/>
            <person name="Wei C.-L."/>
            <person name="Han J."/>
            <person name="Detter J.C."/>
            <person name="Han C."/>
            <person name="Tapia R."/>
            <person name="Davenport K."/>
            <person name="Daligault H."/>
            <person name="Erkkila T."/>
            <person name="Gu W."/>
            <person name="Munk A.C.C."/>
            <person name="Teshima H."/>
            <person name="Xu Y."/>
            <person name="Chain P."/>
            <person name="Chen A."/>
            <person name="Krypides N."/>
            <person name="Mavromatis K."/>
            <person name="Markowitz V."/>
            <person name="Szeto E."/>
            <person name="Ivanova N."/>
            <person name="Mikhailova N."/>
            <person name="Ovchinnikova G."/>
            <person name="Pagani I."/>
            <person name="Pati A."/>
            <person name="Goodwin L."/>
            <person name="Peters L."/>
            <person name="Pitluck S."/>
            <person name="Woyke T."/>
            <person name="Kerfeld C."/>
        </authorList>
    </citation>
    <scope>NUCLEOTIDE SEQUENCE [LARGE SCALE GENOMIC DNA]</scope>
    <source>
        <strain evidence="1 2">PCC 6304</strain>
    </source>
</reference>
<gene>
    <name evidence="1" type="ORF">Oscil6304_4602</name>
</gene>
<evidence type="ECO:0000313" key="2">
    <source>
        <dbReference type="Proteomes" id="UP000010367"/>
    </source>
</evidence>
<keyword evidence="2" id="KW-1185">Reference proteome</keyword>
<protein>
    <submittedName>
        <fullName evidence="1">Uncharacterized protein</fullName>
    </submittedName>
</protein>
<dbReference type="EMBL" id="CP003607">
    <property type="protein sequence ID" value="AFY84115.1"/>
    <property type="molecule type" value="Genomic_DNA"/>
</dbReference>
<proteinExistence type="predicted"/>
<dbReference type="Proteomes" id="UP000010367">
    <property type="component" value="Chromosome"/>
</dbReference>